<dbReference type="EMBL" id="GGEC01054504">
    <property type="protein sequence ID" value="MBX34988.1"/>
    <property type="molecule type" value="Transcribed_RNA"/>
</dbReference>
<feature type="compositionally biased region" description="Polar residues" evidence="1">
    <location>
        <begin position="1"/>
        <end position="42"/>
    </location>
</feature>
<accession>A0A2P2MXQ1</accession>
<evidence type="ECO:0000313" key="2">
    <source>
        <dbReference type="EMBL" id="MBX34988.1"/>
    </source>
</evidence>
<sequence length="105" mass="10979">MLNDNAFGNSMTPKLTTLSTGLNIGSSESENLSAESQSSDYSSGMVVGNQGCNPANAGVGSFQLFGKVIHMNQHVGSGFDDVGHMEDDGNKEYETDGLNNGQDLS</sequence>
<organism evidence="2">
    <name type="scientific">Rhizophora mucronata</name>
    <name type="common">Asiatic mangrove</name>
    <dbReference type="NCBI Taxonomy" id="61149"/>
    <lineage>
        <taxon>Eukaryota</taxon>
        <taxon>Viridiplantae</taxon>
        <taxon>Streptophyta</taxon>
        <taxon>Embryophyta</taxon>
        <taxon>Tracheophyta</taxon>
        <taxon>Spermatophyta</taxon>
        <taxon>Magnoliopsida</taxon>
        <taxon>eudicotyledons</taxon>
        <taxon>Gunneridae</taxon>
        <taxon>Pentapetalae</taxon>
        <taxon>rosids</taxon>
        <taxon>fabids</taxon>
        <taxon>Malpighiales</taxon>
        <taxon>Rhizophoraceae</taxon>
        <taxon>Rhizophora</taxon>
    </lineage>
</organism>
<name>A0A2P2MXQ1_RHIMU</name>
<reference evidence="2" key="1">
    <citation type="submission" date="2018-02" db="EMBL/GenBank/DDBJ databases">
        <title>Rhizophora mucronata_Transcriptome.</title>
        <authorList>
            <person name="Meera S.P."/>
            <person name="Sreeshan A."/>
            <person name="Augustine A."/>
        </authorList>
    </citation>
    <scope>NUCLEOTIDE SEQUENCE</scope>
    <source>
        <tissue evidence="2">Leaf</tissue>
    </source>
</reference>
<feature type="region of interest" description="Disordered" evidence="1">
    <location>
        <begin position="1"/>
        <end position="45"/>
    </location>
</feature>
<feature type="compositionally biased region" description="Basic and acidic residues" evidence="1">
    <location>
        <begin position="81"/>
        <end position="94"/>
    </location>
</feature>
<feature type="region of interest" description="Disordered" evidence="1">
    <location>
        <begin position="80"/>
        <end position="105"/>
    </location>
</feature>
<protein>
    <submittedName>
        <fullName evidence="2">Uncharacterized protein</fullName>
    </submittedName>
</protein>
<proteinExistence type="predicted"/>
<evidence type="ECO:0000256" key="1">
    <source>
        <dbReference type="SAM" id="MobiDB-lite"/>
    </source>
</evidence>
<dbReference type="AlphaFoldDB" id="A0A2P2MXQ1"/>